<sequence>MLHIKPIVSTLLRSKSGPLLLLIQIVLSVTIVANASFIISERLSLMARESGIAESEVFDFNVYNFDKSVAFGKQNQRDVETLRALPGVIDAVSTSMTPLSGGGWMTSFTMGDDEATAKDTEGAAAYYGDEHMISTLGLKLIAGRNFYEEEVFSGSPDLANRAIVSAAFAKATWGEESALGQHIYMGEFGQQPVEIIGVVEHLQGAWVDSNNLNNSIILNVELEFPFTKFLVRAQPSAIAQLKESIPLALHKDNRNRVVRGFTTISEHRTKVYRNHELMATVLSLMVVLLLLITSLGLAGMVMFNIQRRTKQIGTRRALGARKRDIVSFFLVENYIICLVGGVLGVLLAFQLGQQLMKLYDLPMLAPVYPVATLAGLFIVTTLAVILPARIAANISPSIATRSV</sequence>
<dbReference type="Pfam" id="PF02687">
    <property type="entry name" value="FtsX"/>
    <property type="match status" value="1"/>
</dbReference>
<dbReference type="EMBL" id="JBHSCX010000015">
    <property type="protein sequence ID" value="MFC4363020.1"/>
    <property type="molecule type" value="Genomic_DNA"/>
</dbReference>
<evidence type="ECO:0000259" key="9">
    <source>
        <dbReference type="Pfam" id="PF12704"/>
    </source>
</evidence>
<dbReference type="PANTHER" id="PTHR30572:SF4">
    <property type="entry name" value="ABC TRANSPORTER PERMEASE YTRF"/>
    <property type="match status" value="1"/>
</dbReference>
<evidence type="ECO:0000256" key="3">
    <source>
        <dbReference type="ARBA" id="ARBA00022692"/>
    </source>
</evidence>
<feature type="transmembrane region" description="Helical" evidence="7">
    <location>
        <begin position="325"/>
        <end position="347"/>
    </location>
</feature>
<dbReference type="RefSeq" id="WP_290265286.1">
    <property type="nucleotide sequence ID" value="NZ_JAUFQG010000006.1"/>
</dbReference>
<keyword evidence="3 7" id="KW-0812">Transmembrane</keyword>
<evidence type="ECO:0000256" key="5">
    <source>
        <dbReference type="ARBA" id="ARBA00023136"/>
    </source>
</evidence>
<protein>
    <submittedName>
        <fullName evidence="10">ABC transporter permease</fullName>
    </submittedName>
</protein>
<reference evidence="11" key="1">
    <citation type="journal article" date="2019" name="Int. J. Syst. Evol. Microbiol.">
        <title>The Global Catalogue of Microorganisms (GCM) 10K type strain sequencing project: providing services to taxonomists for standard genome sequencing and annotation.</title>
        <authorList>
            <consortium name="The Broad Institute Genomics Platform"/>
            <consortium name="The Broad Institute Genome Sequencing Center for Infectious Disease"/>
            <person name="Wu L."/>
            <person name="Ma J."/>
        </authorList>
    </citation>
    <scope>NUCLEOTIDE SEQUENCE [LARGE SCALE GENOMIC DNA]</scope>
    <source>
        <strain evidence="11">CECT 8570</strain>
    </source>
</reference>
<organism evidence="10 11">
    <name type="scientific">Simiduia curdlanivorans</name>
    <dbReference type="NCBI Taxonomy" id="1492769"/>
    <lineage>
        <taxon>Bacteria</taxon>
        <taxon>Pseudomonadati</taxon>
        <taxon>Pseudomonadota</taxon>
        <taxon>Gammaproteobacteria</taxon>
        <taxon>Cellvibrionales</taxon>
        <taxon>Cellvibrionaceae</taxon>
        <taxon>Simiduia</taxon>
    </lineage>
</organism>
<keyword evidence="2" id="KW-1003">Cell membrane</keyword>
<comment type="caution">
    <text evidence="10">The sequence shown here is derived from an EMBL/GenBank/DDBJ whole genome shotgun (WGS) entry which is preliminary data.</text>
</comment>
<evidence type="ECO:0000256" key="1">
    <source>
        <dbReference type="ARBA" id="ARBA00004651"/>
    </source>
</evidence>
<evidence type="ECO:0000256" key="6">
    <source>
        <dbReference type="ARBA" id="ARBA00038076"/>
    </source>
</evidence>
<dbReference type="InterPro" id="IPR003838">
    <property type="entry name" value="ABC3_permease_C"/>
</dbReference>
<dbReference type="InterPro" id="IPR025857">
    <property type="entry name" value="MacB_PCD"/>
</dbReference>
<keyword evidence="4 7" id="KW-1133">Transmembrane helix</keyword>
<evidence type="ECO:0000256" key="7">
    <source>
        <dbReference type="SAM" id="Phobius"/>
    </source>
</evidence>
<keyword evidence="5 7" id="KW-0472">Membrane</keyword>
<keyword evidence="11" id="KW-1185">Reference proteome</keyword>
<feature type="transmembrane region" description="Helical" evidence="7">
    <location>
        <begin position="367"/>
        <end position="388"/>
    </location>
</feature>
<gene>
    <name evidence="10" type="ORF">ACFOX3_11955</name>
</gene>
<feature type="transmembrane region" description="Helical" evidence="7">
    <location>
        <begin position="277"/>
        <end position="305"/>
    </location>
</feature>
<comment type="subcellular location">
    <subcellularLocation>
        <location evidence="1">Cell membrane</location>
        <topology evidence="1">Multi-pass membrane protein</topology>
    </subcellularLocation>
</comment>
<proteinExistence type="inferred from homology"/>
<evidence type="ECO:0000313" key="10">
    <source>
        <dbReference type="EMBL" id="MFC4363020.1"/>
    </source>
</evidence>
<evidence type="ECO:0000256" key="2">
    <source>
        <dbReference type="ARBA" id="ARBA00022475"/>
    </source>
</evidence>
<feature type="domain" description="MacB-like periplasmic core" evidence="9">
    <location>
        <begin position="73"/>
        <end position="243"/>
    </location>
</feature>
<dbReference type="PANTHER" id="PTHR30572">
    <property type="entry name" value="MEMBRANE COMPONENT OF TRANSPORTER-RELATED"/>
    <property type="match status" value="1"/>
</dbReference>
<feature type="domain" description="ABC3 transporter permease C-terminal" evidence="8">
    <location>
        <begin position="284"/>
        <end position="396"/>
    </location>
</feature>
<dbReference type="InterPro" id="IPR050250">
    <property type="entry name" value="Macrolide_Exporter_MacB"/>
</dbReference>
<accession>A0ABV8V540</accession>
<feature type="transmembrane region" description="Helical" evidence="7">
    <location>
        <begin position="20"/>
        <end position="39"/>
    </location>
</feature>
<dbReference type="Pfam" id="PF12704">
    <property type="entry name" value="MacB_PCD"/>
    <property type="match status" value="1"/>
</dbReference>
<evidence type="ECO:0000313" key="11">
    <source>
        <dbReference type="Proteomes" id="UP001595840"/>
    </source>
</evidence>
<name>A0ABV8V540_9GAMM</name>
<comment type="similarity">
    <text evidence="6">Belongs to the ABC-4 integral membrane protein family.</text>
</comment>
<evidence type="ECO:0000259" key="8">
    <source>
        <dbReference type="Pfam" id="PF02687"/>
    </source>
</evidence>
<dbReference type="Proteomes" id="UP001595840">
    <property type="component" value="Unassembled WGS sequence"/>
</dbReference>
<evidence type="ECO:0000256" key="4">
    <source>
        <dbReference type="ARBA" id="ARBA00022989"/>
    </source>
</evidence>